<feature type="domain" description="C-type lectin" evidence="2">
    <location>
        <begin position="138"/>
        <end position="247"/>
    </location>
</feature>
<feature type="non-terminal residue" evidence="3">
    <location>
        <position position="1"/>
    </location>
</feature>
<dbReference type="Proteomes" id="UP000824540">
    <property type="component" value="Unassembled WGS sequence"/>
</dbReference>
<evidence type="ECO:0000259" key="2">
    <source>
        <dbReference type="PROSITE" id="PS50041"/>
    </source>
</evidence>
<dbReference type="Pfam" id="PF00059">
    <property type="entry name" value="Lectin_C"/>
    <property type="match status" value="1"/>
</dbReference>
<name>A0A8T2MVN3_9TELE</name>
<organism evidence="3 4">
    <name type="scientific">Albula glossodonta</name>
    <name type="common">roundjaw bonefish</name>
    <dbReference type="NCBI Taxonomy" id="121402"/>
    <lineage>
        <taxon>Eukaryota</taxon>
        <taxon>Metazoa</taxon>
        <taxon>Chordata</taxon>
        <taxon>Craniata</taxon>
        <taxon>Vertebrata</taxon>
        <taxon>Euteleostomi</taxon>
        <taxon>Actinopterygii</taxon>
        <taxon>Neopterygii</taxon>
        <taxon>Teleostei</taxon>
        <taxon>Albuliformes</taxon>
        <taxon>Albulidae</taxon>
        <taxon>Albula</taxon>
    </lineage>
</organism>
<evidence type="ECO:0000256" key="1">
    <source>
        <dbReference type="SAM" id="MobiDB-lite"/>
    </source>
</evidence>
<dbReference type="InterPro" id="IPR016187">
    <property type="entry name" value="CTDL_fold"/>
</dbReference>
<feature type="compositionally biased region" description="Low complexity" evidence="1">
    <location>
        <begin position="262"/>
        <end position="285"/>
    </location>
</feature>
<dbReference type="PROSITE" id="PS50041">
    <property type="entry name" value="C_TYPE_LECTIN_2"/>
    <property type="match status" value="2"/>
</dbReference>
<gene>
    <name evidence="3" type="ORF">JZ751_016221</name>
</gene>
<feature type="region of interest" description="Disordered" evidence="1">
    <location>
        <begin position="262"/>
        <end position="315"/>
    </location>
</feature>
<dbReference type="SUPFAM" id="SSF56436">
    <property type="entry name" value="C-type lectin-like"/>
    <property type="match status" value="2"/>
</dbReference>
<dbReference type="OrthoDB" id="8840543at2759"/>
<dbReference type="AlphaFoldDB" id="A0A8T2MVN3"/>
<evidence type="ECO:0000313" key="4">
    <source>
        <dbReference type="Proteomes" id="UP000824540"/>
    </source>
</evidence>
<sequence length="432" mass="50064">TEHSETELQTCLLNWCNGPARHKSKCLLTQRLPSKKYTLINLNMSWTEAQHYCQQNHTGLAIINTTEDMTAALKVVEKEGQNMGPVWICLHREKREQYGHKCTVSEKLKWVHIDCNTGTRYMCQRVCTLPGNTILKIYTIHDDLKTQKDAEKDCCEKGGHLASILNEEEKKKFDEIDLKPDKDVLVWIGLKWSEEAKLWKWSSGDIFQNWTNELLPNSDKNCMVLEEKEKNLWNEDKCMEKIPFLCYDDLPYINPTSAPISACKSTSPSTTTATATSASGDSTTSQKTATTMETTPHDLTATSTSSSPSTSAPTQILTTIPQKTSTHISINRHFYQYYHNINQPTCVYYHNINQPTCVYYHNINQPTCVYYHNINQPTYVYYHNINQPTYVYYHKNNFPRRWDFYIFNCCFSTGDTKQFYHLKCEPILFTCY</sequence>
<dbReference type="CDD" id="cd00037">
    <property type="entry name" value="CLECT"/>
    <property type="match status" value="1"/>
</dbReference>
<accession>A0A8T2MVN3</accession>
<keyword evidence="4" id="KW-1185">Reference proteome</keyword>
<reference evidence="3" key="1">
    <citation type="thesis" date="2021" institute="BYU ScholarsArchive" country="Provo, UT, USA">
        <title>Applications of and Algorithms for Genome Assembly and Genomic Analyses with an Emphasis on Marine Teleosts.</title>
        <authorList>
            <person name="Pickett B.D."/>
        </authorList>
    </citation>
    <scope>NUCLEOTIDE SEQUENCE</scope>
    <source>
        <strain evidence="3">HI-2016</strain>
    </source>
</reference>
<dbReference type="Gene3D" id="3.10.100.10">
    <property type="entry name" value="Mannose-Binding Protein A, subunit A"/>
    <property type="match status" value="2"/>
</dbReference>
<comment type="caution">
    <text evidence="3">The sequence shown here is derived from an EMBL/GenBank/DDBJ whole genome shotgun (WGS) entry which is preliminary data.</text>
</comment>
<dbReference type="InterPro" id="IPR016186">
    <property type="entry name" value="C-type_lectin-like/link_sf"/>
</dbReference>
<protein>
    <recommendedName>
        <fullName evidence="2">C-type lectin domain-containing protein</fullName>
    </recommendedName>
</protein>
<dbReference type="SMART" id="SM00034">
    <property type="entry name" value="CLECT"/>
    <property type="match status" value="2"/>
</dbReference>
<evidence type="ECO:0000313" key="3">
    <source>
        <dbReference type="EMBL" id="KAG9332034.1"/>
    </source>
</evidence>
<dbReference type="PANTHER" id="PTHR45784">
    <property type="entry name" value="C-TYPE LECTIN DOMAIN FAMILY 20 MEMBER A-RELATED"/>
    <property type="match status" value="1"/>
</dbReference>
<feature type="non-terminal residue" evidence="3">
    <location>
        <position position="432"/>
    </location>
</feature>
<proteinExistence type="predicted"/>
<dbReference type="PANTHER" id="PTHR45784:SF3">
    <property type="entry name" value="C-TYPE LECTIN DOMAIN FAMILY 4 MEMBER K-LIKE-RELATED"/>
    <property type="match status" value="1"/>
</dbReference>
<feature type="compositionally biased region" description="Low complexity" evidence="1">
    <location>
        <begin position="300"/>
        <end position="314"/>
    </location>
</feature>
<feature type="domain" description="C-type lectin" evidence="2">
    <location>
        <begin position="32"/>
        <end position="124"/>
    </location>
</feature>
<dbReference type="InterPro" id="IPR001304">
    <property type="entry name" value="C-type_lectin-like"/>
</dbReference>
<dbReference type="EMBL" id="JAFBMS010000264">
    <property type="protein sequence ID" value="KAG9332034.1"/>
    <property type="molecule type" value="Genomic_DNA"/>
</dbReference>